<reference evidence="3" key="2">
    <citation type="journal article" date="2013" name="Nat. Commun.">
        <title>Genome of the Chinese tree shrew.</title>
        <authorList>
            <person name="Fan Y."/>
            <person name="Huang Z.Y."/>
            <person name="Cao C.C."/>
            <person name="Chen C.S."/>
            <person name="Chen Y.X."/>
            <person name="Fan D.D."/>
            <person name="He J."/>
            <person name="Hou H.L."/>
            <person name="Hu L."/>
            <person name="Hu X.T."/>
            <person name="Jiang X.T."/>
            <person name="Lai R."/>
            <person name="Lang Y.S."/>
            <person name="Liang B."/>
            <person name="Liao S.G."/>
            <person name="Mu D."/>
            <person name="Ma Y.Y."/>
            <person name="Niu Y.Y."/>
            <person name="Sun X.Q."/>
            <person name="Xia J.Q."/>
            <person name="Xiao J."/>
            <person name="Xiong Z.Q."/>
            <person name="Xu L."/>
            <person name="Yang L."/>
            <person name="Zhang Y."/>
            <person name="Zhao W."/>
            <person name="Zhao X.D."/>
            <person name="Zheng Y.T."/>
            <person name="Zhou J.M."/>
            <person name="Zhu Y.B."/>
            <person name="Zhang G.J."/>
            <person name="Wang J."/>
            <person name="Yao Y.G."/>
        </authorList>
    </citation>
    <scope>NUCLEOTIDE SEQUENCE [LARGE SCALE GENOMIC DNA]</scope>
</reference>
<sequence length="134" mass="14543">MEGESAGAETKEITELHASWERGFGVAVTVLRLSLTLDSAQIRGTGENRTSEEMQFVAGSTLGLEVSESLAGAKLVSSVSPGRPGLWEREPPDSPCRPEPQNPQRSRVCSPEPLISRVCSGRVRSDRLLFGRHK</sequence>
<accession>L9KKI3</accession>
<name>L9KKI3_TUPCH</name>
<dbReference type="EMBL" id="KB320797">
    <property type="protein sequence ID" value="ELW62979.1"/>
    <property type="molecule type" value="Genomic_DNA"/>
</dbReference>
<dbReference type="AlphaFoldDB" id="L9KKI3"/>
<feature type="region of interest" description="Disordered" evidence="1">
    <location>
        <begin position="77"/>
        <end position="109"/>
    </location>
</feature>
<evidence type="ECO:0000256" key="1">
    <source>
        <dbReference type="SAM" id="MobiDB-lite"/>
    </source>
</evidence>
<organism evidence="2 3">
    <name type="scientific">Tupaia chinensis</name>
    <name type="common">Chinese tree shrew</name>
    <name type="synonym">Tupaia belangeri chinensis</name>
    <dbReference type="NCBI Taxonomy" id="246437"/>
    <lineage>
        <taxon>Eukaryota</taxon>
        <taxon>Metazoa</taxon>
        <taxon>Chordata</taxon>
        <taxon>Craniata</taxon>
        <taxon>Vertebrata</taxon>
        <taxon>Euteleostomi</taxon>
        <taxon>Mammalia</taxon>
        <taxon>Eutheria</taxon>
        <taxon>Euarchontoglires</taxon>
        <taxon>Scandentia</taxon>
        <taxon>Tupaiidae</taxon>
        <taxon>Tupaia</taxon>
    </lineage>
</organism>
<evidence type="ECO:0000313" key="2">
    <source>
        <dbReference type="EMBL" id="ELW62979.1"/>
    </source>
</evidence>
<gene>
    <name evidence="2" type="ORF">TREES_T100001618</name>
</gene>
<keyword evidence="3" id="KW-1185">Reference proteome</keyword>
<evidence type="ECO:0000313" key="3">
    <source>
        <dbReference type="Proteomes" id="UP000011518"/>
    </source>
</evidence>
<dbReference type="Proteomes" id="UP000011518">
    <property type="component" value="Unassembled WGS sequence"/>
</dbReference>
<proteinExistence type="predicted"/>
<protein>
    <submittedName>
        <fullName evidence="2">Uncharacterized protein</fullName>
    </submittedName>
</protein>
<reference evidence="3" key="1">
    <citation type="submission" date="2012-07" db="EMBL/GenBank/DDBJ databases">
        <title>Genome of the Chinese tree shrew, a rising model animal genetically related to primates.</title>
        <authorList>
            <person name="Zhang G."/>
            <person name="Fan Y."/>
            <person name="Yao Y."/>
            <person name="Huang Z."/>
        </authorList>
    </citation>
    <scope>NUCLEOTIDE SEQUENCE [LARGE SCALE GENOMIC DNA]</scope>
</reference>
<dbReference type="InParanoid" id="L9KKI3"/>